<dbReference type="InterPro" id="IPR001533">
    <property type="entry name" value="Pterin_deHydtase"/>
</dbReference>
<keyword evidence="6" id="KW-1185">Reference proteome</keyword>
<evidence type="ECO:0000313" key="6">
    <source>
        <dbReference type="Proteomes" id="UP000547879"/>
    </source>
</evidence>
<dbReference type="NCBIfam" id="NF002017">
    <property type="entry name" value="PRK00823.1-2"/>
    <property type="match status" value="1"/>
</dbReference>
<evidence type="ECO:0000256" key="3">
    <source>
        <dbReference type="ARBA" id="ARBA00023239"/>
    </source>
</evidence>
<organism evidence="5 6">
    <name type="scientific">Rhizobium wenxiniae</name>
    <dbReference type="NCBI Taxonomy" id="1737357"/>
    <lineage>
        <taxon>Bacteria</taxon>
        <taxon>Pseudomonadati</taxon>
        <taxon>Pseudomonadota</taxon>
        <taxon>Alphaproteobacteria</taxon>
        <taxon>Hyphomicrobiales</taxon>
        <taxon>Rhizobiaceae</taxon>
        <taxon>Rhizobium/Agrobacterium group</taxon>
        <taxon>Rhizobium</taxon>
    </lineage>
</organism>
<proteinExistence type="inferred from homology"/>
<dbReference type="HAMAP" id="MF_00434">
    <property type="entry name" value="Pterin_4_alpha"/>
    <property type="match status" value="1"/>
</dbReference>
<dbReference type="AlphaFoldDB" id="A0A7W9Y9F0"/>
<dbReference type="NCBIfam" id="NF002018">
    <property type="entry name" value="PRK00823.1-3"/>
    <property type="match status" value="1"/>
</dbReference>
<dbReference type="EMBL" id="JACHEG010000005">
    <property type="protein sequence ID" value="MBB6164287.1"/>
    <property type="molecule type" value="Genomic_DNA"/>
</dbReference>
<dbReference type="SUPFAM" id="SSF55248">
    <property type="entry name" value="PCD-like"/>
    <property type="match status" value="1"/>
</dbReference>
<comment type="caution">
    <text evidence="5">The sequence shown here is derived from an EMBL/GenBank/DDBJ whole genome shotgun (WGS) entry which is preliminary data.</text>
</comment>
<dbReference type="GO" id="GO:0006729">
    <property type="term" value="P:tetrahydrobiopterin biosynthetic process"/>
    <property type="evidence" value="ECO:0007669"/>
    <property type="project" value="InterPro"/>
</dbReference>
<gene>
    <name evidence="5" type="ORF">HNQ72_004128</name>
</gene>
<evidence type="ECO:0000256" key="2">
    <source>
        <dbReference type="ARBA" id="ARBA00006472"/>
    </source>
</evidence>
<accession>A0A7W9Y9F0</accession>
<dbReference type="Pfam" id="PF01329">
    <property type="entry name" value="Pterin_4a"/>
    <property type="match status" value="1"/>
</dbReference>
<sequence>MSYELLEPDEVSRELAKLEGWELSADGLSIRKCFKFRSFAEAFGFMTECALAAEKFDHHPDWSNSYSRVEVKLTTHAKKQLTDRDFRLASSMDEAWARRL</sequence>
<dbReference type="EC" id="4.2.1.96" evidence="4"/>
<protein>
    <recommendedName>
        <fullName evidence="4">Putative pterin-4-alpha-carbinolamine dehydratase</fullName>
        <shortName evidence="4">PHS</shortName>
        <ecNumber evidence="4">4.2.1.96</ecNumber>
    </recommendedName>
    <alternativeName>
        <fullName evidence="4">4-alpha-hydroxy-tetrahydropterin dehydratase</fullName>
    </alternativeName>
    <alternativeName>
        <fullName evidence="4">Pterin carbinolamine dehydratase</fullName>
        <shortName evidence="4">PCD</shortName>
    </alternativeName>
</protein>
<dbReference type="PANTHER" id="PTHR12599">
    <property type="entry name" value="PTERIN-4-ALPHA-CARBINOLAMINE DEHYDRATASE"/>
    <property type="match status" value="1"/>
</dbReference>
<reference evidence="5 6" key="1">
    <citation type="submission" date="2020-08" db="EMBL/GenBank/DDBJ databases">
        <title>Genomic Encyclopedia of Type Strains, Phase IV (KMG-IV): sequencing the most valuable type-strain genomes for metagenomic binning, comparative biology and taxonomic classification.</title>
        <authorList>
            <person name="Goeker M."/>
        </authorList>
    </citation>
    <scope>NUCLEOTIDE SEQUENCE [LARGE SCALE GENOMIC DNA]</scope>
    <source>
        <strain evidence="5 6">DSM 100734</strain>
    </source>
</reference>
<dbReference type="PANTHER" id="PTHR12599:SF0">
    <property type="entry name" value="PTERIN-4-ALPHA-CARBINOLAMINE DEHYDRATASE"/>
    <property type="match status" value="1"/>
</dbReference>
<comment type="similarity">
    <text evidence="2 4">Belongs to the pterin-4-alpha-carbinolamine dehydratase family.</text>
</comment>
<dbReference type="RefSeq" id="WP_183994739.1">
    <property type="nucleotide sequence ID" value="NZ_BMHW01000003.1"/>
</dbReference>
<evidence type="ECO:0000256" key="1">
    <source>
        <dbReference type="ARBA" id="ARBA00001554"/>
    </source>
</evidence>
<dbReference type="Gene3D" id="3.30.1360.20">
    <property type="entry name" value="Transcriptional coactivator/pterin dehydratase"/>
    <property type="match status" value="1"/>
</dbReference>
<comment type="catalytic activity">
    <reaction evidence="1 4">
        <text>(4aS,6R)-4a-hydroxy-L-erythro-5,6,7,8-tetrahydrobiopterin = (6R)-L-erythro-6,7-dihydrobiopterin + H2O</text>
        <dbReference type="Rhea" id="RHEA:11920"/>
        <dbReference type="ChEBI" id="CHEBI:15377"/>
        <dbReference type="ChEBI" id="CHEBI:15642"/>
        <dbReference type="ChEBI" id="CHEBI:43120"/>
        <dbReference type="EC" id="4.2.1.96"/>
    </reaction>
</comment>
<evidence type="ECO:0000256" key="4">
    <source>
        <dbReference type="HAMAP-Rule" id="MF_00434"/>
    </source>
</evidence>
<keyword evidence="3 4" id="KW-0456">Lyase</keyword>
<dbReference type="Proteomes" id="UP000547879">
    <property type="component" value="Unassembled WGS sequence"/>
</dbReference>
<dbReference type="GO" id="GO:0008124">
    <property type="term" value="F:4-alpha-hydroxytetrahydrobiopterin dehydratase activity"/>
    <property type="evidence" value="ECO:0007669"/>
    <property type="project" value="UniProtKB-UniRule"/>
</dbReference>
<dbReference type="InterPro" id="IPR036428">
    <property type="entry name" value="PCD_sf"/>
</dbReference>
<evidence type="ECO:0000313" key="5">
    <source>
        <dbReference type="EMBL" id="MBB6164287.1"/>
    </source>
</evidence>
<name>A0A7W9Y9F0_9HYPH</name>